<name>A0ABQ9YTP6_9CRUS</name>
<sequence>MAADLTDSTEEPHRNRSVSGTRTDLNRKIIFRVDQIDPPQSGALLLNASVKDKYVVTLQAFILHQELVRMKKLKTEAKSLFELPDYGMYNDVPSEYQSEDNFSEVDIFQQNPSFQHNLPYGYLTTRVT</sequence>
<evidence type="ECO:0000256" key="1">
    <source>
        <dbReference type="SAM" id="MobiDB-lite"/>
    </source>
</evidence>
<organism evidence="2 3">
    <name type="scientific">Daphnia magna</name>
    <dbReference type="NCBI Taxonomy" id="35525"/>
    <lineage>
        <taxon>Eukaryota</taxon>
        <taxon>Metazoa</taxon>
        <taxon>Ecdysozoa</taxon>
        <taxon>Arthropoda</taxon>
        <taxon>Crustacea</taxon>
        <taxon>Branchiopoda</taxon>
        <taxon>Diplostraca</taxon>
        <taxon>Cladocera</taxon>
        <taxon>Anomopoda</taxon>
        <taxon>Daphniidae</taxon>
        <taxon>Daphnia</taxon>
    </lineage>
</organism>
<gene>
    <name evidence="2" type="ORF">OUZ56_005761</name>
</gene>
<feature type="region of interest" description="Disordered" evidence="1">
    <location>
        <begin position="1"/>
        <end position="21"/>
    </location>
</feature>
<keyword evidence="3" id="KW-1185">Reference proteome</keyword>
<evidence type="ECO:0000313" key="3">
    <source>
        <dbReference type="Proteomes" id="UP001234178"/>
    </source>
</evidence>
<proteinExistence type="predicted"/>
<reference evidence="2 3" key="1">
    <citation type="journal article" date="2023" name="Nucleic Acids Res.">
        <title>The hologenome of Daphnia magna reveals possible DNA methylation and microbiome-mediated evolution of the host genome.</title>
        <authorList>
            <person name="Chaturvedi A."/>
            <person name="Li X."/>
            <person name="Dhandapani V."/>
            <person name="Marshall H."/>
            <person name="Kissane S."/>
            <person name="Cuenca-Cambronero M."/>
            <person name="Asole G."/>
            <person name="Calvet F."/>
            <person name="Ruiz-Romero M."/>
            <person name="Marangio P."/>
            <person name="Guigo R."/>
            <person name="Rago D."/>
            <person name="Mirbahai L."/>
            <person name="Eastwood N."/>
            <person name="Colbourne J.K."/>
            <person name="Zhou J."/>
            <person name="Mallon E."/>
            <person name="Orsini L."/>
        </authorList>
    </citation>
    <scope>NUCLEOTIDE SEQUENCE [LARGE SCALE GENOMIC DNA]</scope>
    <source>
        <strain evidence="2">LRV0_1</strain>
    </source>
</reference>
<accession>A0ABQ9YTP6</accession>
<dbReference type="Proteomes" id="UP001234178">
    <property type="component" value="Unassembled WGS sequence"/>
</dbReference>
<evidence type="ECO:0000313" key="2">
    <source>
        <dbReference type="EMBL" id="KAK4004018.1"/>
    </source>
</evidence>
<comment type="caution">
    <text evidence="2">The sequence shown here is derived from an EMBL/GenBank/DDBJ whole genome shotgun (WGS) entry which is preliminary data.</text>
</comment>
<protein>
    <submittedName>
        <fullName evidence="2">Uncharacterized protein</fullName>
    </submittedName>
</protein>
<dbReference type="EMBL" id="JAOYFB010000001">
    <property type="protein sequence ID" value="KAK4004018.1"/>
    <property type="molecule type" value="Genomic_DNA"/>
</dbReference>